<feature type="region of interest" description="Disordered" evidence="1">
    <location>
        <begin position="2326"/>
        <end position="2349"/>
    </location>
</feature>
<feature type="compositionally biased region" description="Low complexity" evidence="1">
    <location>
        <begin position="3443"/>
        <end position="3452"/>
    </location>
</feature>
<feature type="compositionally biased region" description="Pro residues" evidence="1">
    <location>
        <begin position="1033"/>
        <end position="1050"/>
    </location>
</feature>
<feature type="compositionally biased region" description="Polar residues" evidence="1">
    <location>
        <begin position="1051"/>
        <end position="1064"/>
    </location>
</feature>
<feature type="compositionally biased region" description="Basic and acidic residues" evidence="1">
    <location>
        <begin position="3611"/>
        <end position="3621"/>
    </location>
</feature>
<feature type="compositionally biased region" description="Basic and acidic residues" evidence="1">
    <location>
        <begin position="581"/>
        <end position="591"/>
    </location>
</feature>
<feature type="compositionally biased region" description="Polar residues" evidence="1">
    <location>
        <begin position="839"/>
        <end position="855"/>
    </location>
</feature>
<feature type="compositionally biased region" description="Low complexity" evidence="1">
    <location>
        <begin position="1022"/>
        <end position="1032"/>
    </location>
</feature>
<feature type="compositionally biased region" description="Basic and acidic residues" evidence="1">
    <location>
        <begin position="3286"/>
        <end position="3315"/>
    </location>
</feature>
<accession>A0A7Y9XHD6</accession>
<name>A0A7Y9XHD6_9ACTN</name>
<feature type="compositionally biased region" description="Basic and acidic residues" evidence="1">
    <location>
        <begin position="2666"/>
        <end position="2678"/>
    </location>
</feature>
<feature type="compositionally biased region" description="Polar residues" evidence="1">
    <location>
        <begin position="3252"/>
        <end position="3261"/>
    </location>
</feature>
<reference evidence="2 3" key="1">
    <citation type="submission" date="2020-07" db="EMBL/GenBank/DDBJ databases">
        <title>Sequencing the genomes of 1000 actinobacteria strains.</title>
        <authorList>
            <person name="Klenk H.-P."/>
        </authorList>
    </citation>
    <scope>NUCLEOTIDE SEQUENCE [LARGE SCALE GENOMIC DNA]</scope>
    <source>
        <strain evidence="2 3">DSM 45278</strain>
    </source>
</reference>
<feature type="compositionally biased region" description="Basic and acidic residues" evidence="1">
    <location>
        <begin position="3721"/>
        <end position="3733"/>
    </location>
</feature>
<gene>
    <name evidence="2" type="ORF">HNR06_004074</name>
</gene>
<feature type="region of interest" description="Disordered" evidence="1">
    <location>
        <begin position="2404"/>
        <end position="2431"/>
    </location>
</feature>
<dbReference type="RefSeq" id="WP_179810943.1">
    <property type="nucleotide sequence ID" value="NZ_JACCHL010000001.1"/>
</dbReference>
<feature type="region of interest" description="Disordered" evidence="1">
    <location>
        <begin position="1640"/>
        <end position="1779"/>
    </location>
</feature>
<feature type="region of interest" description="Disordered" evidence="1">
    <location>
        <begin position="532"/>
        <end position="713"/>
    </location>
</feature>
<feature type="compositionally biased region" description="Pro residues" evidence="1">
    <location>
        <begin position="244"/>
        <end position="260"/>
    </location>
</feature>
<feature type="region of interest" description="Disordered" evidence="1">
    <location>
        <begin position="2987"/>
        <end position="3064"/>
    </location>
</feature>
<feature type="compositionally biased region" description="Basic and acidic residues" evidence="1">
    <location>
        <begin position="2220"/>
        <end position="2234"/>
    </location>
</feature>
<feature type="compositionally biased region" description="Basic and acidic residues" evidence="1">
    <location>
        <begin position="3584"/>
        <end position="3598"/>
    </location>
</feature>
<feature type="compositionally biased region" description="Polar residues" evidence="1">
    <location>
        <begin position="782"/>
        <end position="791"/>
    </location>
</feature>
<feature type="compositionally biased region" description="Basic and acidic residues" evidence="1">
    <location>
        <begin position="3478"/>
        <end position="3499"/>
    </location>
</feature>
<feature type="compositionally biased region" description="Low complexity" evidence="1">
    <location>
        <begin position="2209"/>
        <end position="2219"/>
    </location>
</feature>
<evidence type="ECO:0000256" key="1">
    <source>
        <dbReference type="SAM" id="MobiDB-lite"/>
    </source>
</evidence>
<feature type="compositionally biased region" description="Basic and acidic residues" evidence="1">
    <location>
        <begin position="647"/>
        <end position="664"/>
    </location>
</feature>
<feature type="compositionally biased region" description="Acidic residues" evidence="1">
    <location>
        <begin position="613"/>
        <end position="627"/>
    </location>
</feature>
<feature type="region of interest" description="Disordered" evidence="1">
    <location>
        <begin position="2058"/>
        <end position="2242"/>
    </location>
</feature>
<feature type="compositionally biased region" description="Basic and acidic residues" evidence="1">
    <location>
        <begin position="1679"/>
        <end position="1688"/>
    </location>
</feature>
<feature type="compositionally biased region" description="Polar residues" evidence="1">
    <location>
        <begin position="3539"/>
        <end position="3548"/>
    </location>
</feature>
<feature type="compositionally biased region" description="Basic and acidic residues" evidence="1">
    <location>
        <begin position="1373"/>
        <end position="1391"/>
    </location>
</feature>
<feature type="compositionally biased region" description="Gly residues" evidence="1">
    <location>
        <begin position="3622"/>
        <end position="3655"/>
    </location>
</feature>
<feature type="compositionally biased region" description="Basic and acidic residues" evidence="1">
    <location>
        <begin position="2547"/>
        <end position="2565"/>
    </location>
</feature>
<feature type="region of interest" description="Disordered" evidence="1">
    <location>
        <begin position="1575"/>
        <end position="1600"/>
    </location>
</feature>
<feature type="region of interest" description="Disordered" evidence="1">
    <location>
        <begin position="1919"/>
        <end position="1946"/>
    </location>
</feature>
<dbReference type="Proteomes" id="UP000584931">
    <property type="component" value="Unassembled WGS sequence"/>
</dbReference>
<feature type="compositionally biased region" description="Low complexity" evidence="1">
    <location>
        <begin position="3679"/>
        <end position="3690"/>
    </location>
</feature>
<evidence type="ECO:0000313" key="2">
    <source>
        <dbReference type="EMBL" id="NYH54485.1"/>
    </source>
</evidence>
<feature type="compositionally biased region" description="Low complexity" evidence="1">
    <location>
        <begin position="2679"/>
        <end position="2691"/>
    </location>
</feature>
<feature type="compositionally biased region" description="Polar residues" evidence="1">
    <location>
        <begin position="2409"/>
        <end position="2418"/>
    </location>
</feature>
<feature type="region of interest" description="Disordered" evidence="1">
    <location>
        <begin position="237"/>
        <end position="350"/>
    </location>
</feature>
<feature type="compositionally biased region" description="Low complexity" evidence="1">
    <location>
        <begin position="880"/>
        <end position="894"/>
    </location>
</feature>
<protein>
    <submittedName>
        <fullName evidence="2">Uncharacterized protein</fullName>
    </submittedName>
</protein>
<feature type="region of interest" description="Disordered" evidence="1">
    <location>
        <begin position="1369"/>
        <end position="1405"/>
    </location>
</feature>
<feature type="compositionally biased region" description="Basic and acidic residues" evidence="1">
    <location>
        <begin position="3378"/>
        <end position="3387"/>
    </location>
</feature>
<organism evidence="2 3">
    <name type="scientific">Nocardiopsis sinuspersici</name>
    <dbReference type="NCBI Taxonomy" id="501010"/>
    <lineage>
        <taxon>Bacteria</taxon>
        <taxon>Bacillati</taxon>
        <taxon>Actinomycetota</taxon>
        <taxon>Actinomycetes</taxon>
        <taxon>Streptosporangiales</taxon>
        <taxon>Nocardiopsidaceae</taxon>
        <taxon>Nocardiopsis</taxon>
    </lineage>
</organism>
<proteinExistence type="predicted"/>
<feature type="region of interest" description="Disordered" evidence="1">
    <location>
        <begin position="1819"/>
        <end position="1839"/>
    </location>
</feature>
<sequence length="4011" mass="425582">MPLDHNMPDSSRTAIKALTGIDVPRANPAKLFHAAEVYTTLIHRLNTLDELIQLSRTHVRRNFNGRTARYYEHSLNQFTQGENNYVGSAKDNSATMTTELRKAGANVEYMHMMVIGQFIQLLAEIAWAIATAKFTFGATLKFIPVFKAIRSLAMRRILAWLVITVPSHQIISQIFASMDSIIQRIQIGRGTRTHTDSTLTKSAHIGGAIEGALSAALSAGMDGLFSKNLHHLLKNSLNDLDQLPDPPPLTRTPPPGPDGPPLRDTPNGPPPGGGPDGPPPPARKTPPPSSGPDTDTPPPGSGPDRDTDTPPPGGGPDRGTPPPREDPDQSPGTSSPKDEPPSDLPAPSLNKDLASLFGRHTDELLTPYNPASPIGAGAFDNAAKAAAAREDFADLFARHFGHHLGETTARDLGRDYAHTLTRNWNNPHLEQHLHQVLDNRLPPHLRDHLANVPATLQKPLTDYFSTAGAYAQQTSGSIGSGATEGYLGEGLGSLADGRGWDASAWSATAGATQAGIQQSTTDTTLAATDLFSDKDKPHLTPPPPPQTESDSSAERGSGVPGDGNGFSEGGFDPRGQGGSDGQDRGPGRDGDGGPSRENGGPDRDAAPVLASDDAGDRDDRSDVDDVPDLVSDTGSDNGSEFGDPDDPDRPSDDTVRVHDDEDTRTPFSDPLKTPGVDKDPFAPYGSPDPKSSPHGLGSNPFLPGPLPPGLANDPLTVYFLNEIVPANPEAGQFPPAQGAPLPGTETTAPPTAQTGPAQPETAQPGTAPASPGNGQEQEDRSAPSTPAGTDNPQGQPPGSGDGGTPTVERPSSAESAQTHVSPDDANRSQQEGDDRNGPTADTEQVDTEQTAQDTAVNDMDQETPAPLPPHGAEQQDSPEHQSSPEPSPQRQPESATSSDRGNPEQEQQEDPGPEPVYAPPPPGSLWTPGQQDPLPGPAPVASTGGTQNPAPAPAPEREGSGRPHQNSSDTRGTNSGTSGKRPAPGTDDVSRDQETPLLPPPAAPVPTDTDSAVPEPPVPSADTGDTGTDTQQAPPPPPQRTPPPPPPPPQSNTENTTGNSDADTQQAPPPPPQRTPPPPQNDTEDTTAHNGDDDTGDAHTQQQQEEETPDRNYPGSVTPDRTGVPYDIGYLLTSSLVNSSMIHAEHLRSFVDDTLSGSAGRVDAEARDAVREQVDAQARRQMSAFFRPDGFSTTVTGADGSTWRADLRLNPSREGFHHAPTQPEQGSASTELKLVDEAGEANPAEGGGGHGGNKLVGLGFQVSPLLLGTVGGSDIGPRFTVSFSGGTRQRQTGETTASIHDGYTSYEIKGKPEVYAADLSMSFDLTPVPAPGNGPARDDAPANQGVNARAESPNGVLLVLPGKVVANSGPESIRLRDPFATEDHQRGRDDDAGPAGPHTDKGHPVWVGDIRLSDGASDKPFSDWVADHIWPPEQDRGWWRPMVDKVTPASVEKRRRQKLDAFRDQVGETFSERSVRNNLPKMTSGPAVFTVTDPSGTPRLVSVQSVPTSYDAKPHTIQPAKYIKGNKSERESGTTLRHHDVLGGSLGAGVSVDAGVPGGSRKARVDAIALEGGVRGRATEEGSRSSSGSANRINYGKTPSSAYDVQRNYYVHFDGEPTVYRFQGDTVEILTVQEARILNGDEPSDKVPAPPAPVQTEGDGTAPAPPAVDAPEAAPDTDGDQRSGDHRPAGGQDGSGQPAGEQPAGEQPGNGQDGSQGSGDTRAGEQRQRRGEGQDGEQRPREERSEVPRPPRPNLAEDRPLTFHGAVPRDFTWPDGSQYRDVDGQQRSIYQQIAYEVLTGLAAKRPGLVLPELARDPKDFARRPGHETAGPFTGSTREHRPFRRDHDAAVFNTHRVMDAISASAFKSGTDDLTLHGQPVHLVDTGRFDPSALFKPGKDVLRPPFVAVRVTADFSSLRHAGETKRGTGGEYAGASERTTGDGSQTRKTARLTSGAYIRRIDAVDAAGNPGDGGVFSVSGQLSSTKGSGRGLGVKAQSEEVVQYAEDSSVWNSTARFSAKLYENDDLGMVLGGDRPLADRGHDLLDAPVEALATMDTAKAVTGGERGGRNATAPQATRIRPIPVERAKELIDGHTAPAPDSVRKRRDVTGTVRRWFGGGRDQQPPGGRRGDGAPPVNPAPRPENTAGSGTGQRDTAGSSTGQQNTGTRTGEAPAPPTTETTGTDGNTTGTTSDNTDTTDTGDDTTGRQDTEAAPAPDTDTTGQDRERSRSDHDGVPDIRTPQQRRAELIRDLGPTVEHVNTRFTTGDGNRVGSLLDASYENFSSVPPWERGDGVQRTPGKFGFERKLRHFLVRGQGSRQFYANALSPENLAGNPALQSSGGTRTRTEMSGGLLSPHHVRATTATRFDIDSVDRFEQSDGAIVWKDRNTLEVFTRTGKRTDLSVLATGGGRFNTNPVQSAGQPADGTAPAPDSASAPLIQLGPSAGKSLFDRYTNTKPTSKFSETVEFHPKIPMSYAFSASGRVTQAMEFVKNWSIGPTIPRAARYRGWQADVRDLVTGLVHIRDAHQAGLVEDRVEETDSGPVRVPQPEPDRPASVRPRPGFEDSGRMIRPADPDEALQSLADDLASQGWELTGDSRETILHTLNSHTGLNPNTGTPVSVKVRPIDHSIGDLNAPTTAPLSLDATVNLRLDRGDTEVKYLGGKTEYRQRQGWESGDRLQQGEEGSASAGAQGSLLTPLPRSGGDQPGGASPPSRPYLMGLYGDASAANAHGNGGIARNTDKRSIGLTMETPYARVSSDTRLTIDLHISDKQGFANSLTRETPGSGGRRDFIGTGDSGRVEALYPTPYLDLPREGDTAGGNDTTRPDGDRRRAGNRTPPENPSNDHHASLADMMRNWSRTSDPDSRGDFKDAVVLPTAVEDNGRDVRDLAHVVVARSLGWTPPEGSVRDGRYTPDSVRQAAEYAADKLELNSRNNAIDQSLNGIALKALFPEANAEAGTELIEMGRTTWGVRAVPRPETARVIDYNPSVRLTDSSESGRTFSPFHNDSSTTTTGFDARPSGRTGTGPPTTATHYGSAGATGSSTSGGDTARGSKPKEPPHSDRVRTGPAYLVEIDTDWAVGARSELRSPWYKRSARYVGDKAASAGKYTAAKVRGVFGDRSAPAPGPSRPARWQRGETSAKVTVWLSHGDAVKLGVLTPGDTARTAPLTERFNAAQKALGDAEKAYLEARLPLDGAAADRIASPDDPRVRQRYDDLETAYRDRLEEFNTAERDWETALRQLREGLAAPTALPRPRTQSAPSLDTVQEEPPPPPQGNTQDPAADPEAIELPERNDRRTERGDRQPEQGDRQPEQGDQRPEQGTGRRSAEPGLLDQFGSDLNLRPKEAERNGAPPAPGPQAGSAPAPEPGTGGLSEAGPSTRSPEERDRFFENPDLGRPPTPPRWTEGDSLPDHGGQSSATPPETHHTPGNQPTPRSETGPAQEARRSPAPAEAAPDPDGRPRGGATAQPPLPVPQETSGTEPRPRSRAEGDGDSHVLPREHGDTSQQKEPPLPEEPSDPASDLFAFFDQALNGPADNADGGSAQDTTRTSSGEEAAAGPALTVDGDQVRETAGPRTAPEATESGPPRKQPEDGDGRTARDGDTNGDGSEDTPDGNGRKKDDDKDGTGGGESSGGDRSGGSGGDGSNGGDGDRSGSGGGDRAGDRDGSEGGGGGPAPEGDGGHSSAQPQSDSASQEGVPGTTGQDRHTDVSAGAENTENTENTDQDDTRETQEEDNRPATEVLGLEGEPEGDPWFPSDLTDGRILGTIPDNRTGKDDNGRIITVDGKPLQEFQNDLLTMRVAEIKNIFKEKIPVRVDSRTFHRPDVNPPSDPDANPLTEVILARNDLGAVNGAVNAIVVDRVTGTVAEGLNGRARFSVIPEDRLHPRLKERIDAMYSERGYPMYDPLTGEPMMVTGRDGRTTQRTSSYPHNDLPTRHAEIKAINTLLWERDDAEISDFQLDTWFTLKNDGSICPCCANCTRITRGARAPRSGKNSHPPGHPEWSRKYNDGFPDAQS</sequence>
<feature type="compositionally biased region" description="Polar residues" evidence="1">
    <location>
        <begin position="2987"/>
        <end position="3011"/>
    </location>
</feature>
<feature type="region of interest" description="Disordered" evidence="1">
    <location>
        <begin position="3242"/>
        <end position="3753"/>
    </location>
</feature>
<feature type="region of interest" description="Disordered" evidence="1">
    <location>
        <begin position="727"/>
        <end position="1125"/>
    </location>
</feature>
<feature type="compositionally biased region" description="Polar residues" evidence="1">
    <location>
        <begin position="1584"/>
        <end position="1600"/>
    </location>
</feature>
<feature type="compositionally biased region" description="Polar residues" evidence="1">
    <location>
        <begin position="963"/>
        <end position="978"/>
    </location>
</feature>
<feature type="compositionally biased region" description="Polar residues" evidence="1">
    <location>
        <begin position="3411"/>
        <end position="3432"/>
    </location>
</feature>
<feature type="compositionally biased region" description="Pro residues" evidence="1">
    <location>
        <begin position="1067"/>
        <end position="1080"/>
    </location>
</feature>
<dbReference type="EMBL" id="JACCHL010000001">
    <property type="protein sequence ID" value="NYH54485.1"/>
    <property type="molecule type" value="Genomic_DNA"/>
</dbReference>
<feature type="compositionally biased region" description="Basic and acidic residues" evidence="1">
    <location>
        <begin position="3051"/>
        <end position="3062"/>
    </location>
</feature>
<feature type="compositionally biased region" description="Basic and acidic residues" evidence="1">
    <location>
        <begin position="1722"/>
        <end position="1761"/>
    </location>
</feature>
<feature type="compositionally biased region" description="Pro residues" evidence="1">
    <location>
        <begin position="913"/>
        <end position="923"/>
    </location>
</feature>
<feature type="compositionally biased region" description="Polar residues" evidence="1">
    <location>
        <begin position="1935"/>
        <end position="1945"/>
    </location>
</feature>
<feature type="compositionally biased region" description="Low complexity" evidence="1">
    <location>
        <begin position="2163"/>
        <end position="2196"/>
    </location>
</feature>
<comment type="caution">
    <text evidence="2">The sequence shown here is derived from an EMBL/GenBank/DDBJ whole genome shotgun (WGS) entry which is preliminary data.</text>
</comment>
<feature type="compositionally biased region" description="Basic and acidic residues" evidence="1">
    <location>
        <begin position="2081"/>
        <end position="2090"/>
    </location>
</feature>
<feature type="region of interest" description="Disordered" evidence="1">
    <location>
        <begin position="2772"/>
        <end position="2846"/>
    </location>
</feature>
<feature type="compositionally biased region" description="Low complexity" evidence="1">
    <location>
        <begin position="3014"/>
        <end position="3049"/>
    </location>
</feature>
<feature type="compositionally biased region" description="Pro residues" evidence="1">
    <location>
        <begin position="309"/>
        <end position="322"/>
    </location>
</feature>
<feature type="compositionally biased region" description="Polar residues" evidence="1">
    <location>
        <begin position="2143"/>
        <end position="2162"/>
    </location>
</feature>
<feature type="region of interest" description="Disordered" evidence="1">
    <location>
        <begin position="2528"/>
        <end position="2565"/>
    </location>
</feature>
<evidence type="ECO:0000313" key="3">
    <source>
        <dbReference type="Proteomes" id="UP000584931"/>
    </source>
</evidence>
<feature type="compositionally biased region" description="Low complexity" evidence="1">
    <location>
        <begin position="738"/>
        <end position="764"/>
    </location>
</feature>
<feature type="region of interest" description="Disordered" evidence="1">
    <location>
        <begin position="2666"/>
        <end position="2715"/>
    </location>
</feature>
<feature type="region of interest" description="Disordered" evidence="1">
    <location>
        <begin position="3981"/>
        <end position="4011"/>
    </location>
</feature>
<feature type="compositionally biased region" description="Pro residues" evidence="1">
    <location>
        <begin position="267"/>
        <end position="301"/>
    </location>
</feature>
<feature type="compositionally biased region" description="Basic and acidic residues" evidence="1">
    <location>
        <begin position="821"/>
        <end position="836"/>
    </location>
</feature>
<feature type="compositionally biased region" description="Gly residues" evidence="1">
    <location>
        <begin position="558"/>
        <end position="568"/>
    </location>
</feature>